<dbReference type="SUPFAM" id="SSF52540">
    <property type="entry name" value="P-loop containing nucleoside triphosphate hydrolases"/>
    <property type="match status" value="1"/>
</dbReference>
<feature type="coiled-coil region" evidence="7">
    <location>
        <begin position="553"/>
        <end position="588"/>
    </location>
</feature>
<keyword evidence="7" id="KW-0175">Coiled coil</keyword>
<dbReference type="Pfam" id="PF12340">
    <property type="entry name" value="DUF3638"/>
    <property type="match status" value="1"/>
</dbReference>
<protein>
    <recommendedName>
        <fullName evidence="2">ubiquitinyl hydrolase 1</fullName>
        <ecNumber evidence="2">3.4.19.12</ecNumber>
    </recommendedName>
</protein>
<accession>A0ABR1JGG7</accession>
<feature type="domain" description="DUF6606" evidence="11">
    <location>
        <begin position="7"/>
        <end position="272"/>
    </location>
</feature>
<keyword evidence="5" id="KW-0378">Hydrolase</keyword>
<dbReference type="EMBL" id="JBANRG010000016">
    <property type="protein sequence ID" value="KAK7459566.1"/>
    <property type="molecule type" value="Genomic_DNA"/>
</dbReference>
<dbReference type="InterPro" id="IPR022105">
    <property type="entry name" value="DUF3645"/>
</dbReference>
<evidence type="ECO:0000256" key="2">
    <source>
        <dbReference type="ARBA" id="ARBA00012759"/>
    </source>
</evidence>
<feature type="compositionally biased region" description="Basic and acidic residues" evidence="8">
    <location>
        <begin position="2821"/>
        <end position="2842"/>
    </location>
</feature>
<evidence type="ECO:0000256" key="4">
    <source>
        <dbReference type="ARBA" id="ARBA00022786"/>
    </source>
</evidence>
<reference evidence="12 13" key="1">
    <citation type="submission" date="2024-01" db="EMBL/GenBank/DDBJ databases">
        <title>A draft genome for the cacao thread blight pathogen Marasmiellus scandens.</title>
        <authorList>
            <person name="Baruah I.K."/>
            <person name="Leung J."/>
            <person name="Bukari Y."/>
            <person name="Amoako-Attah I."/>
            <person name="Meinhardt L.W."/>
            <person name="Bailey B.A."/>
            <person name="Cohen S.P."/>
        </authorList>
    </citation>
    <scope>NUCLEOTIDE SEQUENCE [LARGE SCALE GENOMIC DNA]</scope>
    <source>
        <strain evidence="12 13">GH-19</strain>
    </source>
</reference>
<evidence type="ECO:0000256" key="5">
    <source>
        <dbReference type="ARBA" id="ARBA00022801"/>
    </source>
</evidence>
<keyword evidence="3" id="KW-0645">Protease</keyword>
<dbReference type="Proteomes" id="UP001498398">
    <property type="component" value="Unassembled WGS sequence"/>
</dbReference>
<keyword evidence="6" id="KW-0788">Thiol protease</keyword>
<feature type="domain" description="DUF3645" evidence="10">
    <location>
        <begin position="2359"/>
        <end position="2391"/>
    </location>
</feature>
<dbReference type="InterPro" id="IPR046541">
    <property type="entry name" value="DUF6606"/>
</dbReference>
<evidence type="ECO:0000259" key="11">
    <source>
        <dbReference type="Pfam" id="PF20255"/>
    </source>
</evidence>
<keyword evidence="4" id="KW-0833">Ubl conjugation pathway</keyword>
<organism evidence="12 13">
    <name type="scientific">Marasmiellus scandens</name>
    <dbReference type="NCBI Taxonomy" id="2682957"/>
    <lineage>
        <taxon>Eukaryota</taxon>
        <taxon>Fungi</taxon>
        <taxon>Dikarya</taxon>
        <taxon>Basidiomycota</taxon>
        <taxon>Agaricomycotina</taxon>
        <taxon>Agaricomycetes</taxon>
        <taxon>Agaricomycetidae</taxon>
        <taxon>Agaricales</taxon>
        <taxon>Marasmiineae</taxon>
        <taxon>Omphalotaceae</taxon>
        <taxon>Marasmiellus</taxon>
    </lineage>
</organism>
<evidence type="ECO:0000256" key="8">
    <source>
        <dbReference type="SAM" id="MobiDB-lite"/>
    </source>
</evidence>
<evidence type="ECO:0000259" key="10">
    <source>
        <dbReference type="Pfam" id="PF12359"/>
    </source>
</evidence>
<comment type="catalytic activity">
    <reaction evidence="1">
        <text>Thiol-dependent hydrolysis of ester, thioester, amide, peptide and isopeptide bonds formed by the C-terminal Gly of ubiquitin (a 76-residue protein attached to proteins as an intracellular targeting signal).</text>
        <dbReference type="EC" id="3.4.19.12"/>
    </reaction>
</comment>
<proteinExistence type="predicted"/>
<evidence type="ECO:0000313" key="13">
    <source>
        <dbReference type="Proteomes" id="UP001498398"/>
    </source>
</evidence>
<name>A0ABR1JGG7_9AGAR</name>
<evidence type="ECO:0000259" key="9">
    <source>
        <dbReference type="Pfam" id="PF12340"/>
    </source>
</evidence>
<feature type="region of interest" description="Disordered" evidence="8">
    <location>
        <begin position="2817"/>
        <end position="2842"/>
    </location>
</feature>
<keyword evidence="13" id="KW-1185">Reference proteome</keyword>
<dbReference type="InterPro" id="IPR027417">
    <property type="entry name" value="P-loop_NTPase"/>
</dbReference>
<dbReference type="Pfam" id="PF12359">
    <property type="entry name" value="DUF3645"/>
    <property type="match status" value="1"/>
</dbReference>
<dbReference type="InterPro" id="IPR051346">
    <property type="entry name" value="OTU_Deubiquitinase"/>
</dbReference>
<gene>
    <name evidence="12" type="ORF">VKT23_009548</name>
</gene>
<evidence type="ECO:0000256" key="7">
    <source>
        <dbReference type="SAM" id="Coils"/>
    </source>
</evidence>
<dbReference type="InterPro" id="IPR022099">
    <property type="entry name" value="DUF3638"/>
</dbReference>
<evidence type="ECO:0000313" key="12">
    <source>
        <dbReference type="EMBL" id="KAK7459566.1"/>
    </source>
</evidence>
<sequence length="3091" mass="353552">MSTLDYVVNHVFFPPKLPPKDDYTIPNEAALCQNVYQSALKYLRSGHVAQENVASWTSLVEMLDNLVHCHAPEGLVAEVMEYAFADMKEGSVLSYLIREQNAGVIFRRLPNEVLFEAFEVRPSNKDVMATNGKLSCSYPGPAVSIPLDRFDNPYFLRELSLFLVQMDSDTLDSAATTNKAGSDVVEERDSAHPRYITSLLTGILRGIGRTADVPRIRKRIADEVLWDDAKTPWRRSMIWLVIRVAIQTHFARREDNLEYKTFMIFLMCDILEHASKMDMSNDLLFCMRAKIAIRVAKLGASVPDFLLSRATEVAERVESILQTRWDRVQKAQTQYPPWDAKSIQEWVDSDTRLTLPNSRQYILNVFQQTGHSFVPTKFEPSCSLRPFRALKQFETCTTKAMLKVFASEPFIALADLELSIQSNINSWLSEHISEPGLPQALFDIIRTYLSTANSNYVFPEDKSIMVLTLFELWTALDKAVVKEIPLLAEFSPEVPTSLFDSLLLRKTSSINRLIYIRCYLDDRHSKAKFGSVFAEPDRGGSFAVRFFDQSPDLQQIKQKIETSAELKREKKRQEYLEKRQEHKEKTDRARLLSCTYVDTGRQGYQHSRKCERCRLFAQAGRLEISVHEWPLPRDPVTAKTTIFELKCPGPFRIWRDATYTLLTELCKAPSGTGAPANNPSPSITLGKYQDLKPWLEQTGRISLASVPKSFLQAHYKSKKIAKARTEKDVIVDNGLAYSLYDEGNNRWPAKNPFSQWKLSVAHLCTINLPSPSVYDSLQAAVVSTDYTSNTAIAHQHNCRDELNLHEFISFGTLRSGQSIQWLNIAKEIRSRVLTFHKEEVHLLLTQAAWQVGTVSRGGEVERHRDLKNAAFCEVLLNELSVLLGDVQSNWMEVTTVRSIIILCGRVLAATKINDVQEKAYNLMQFARRVTHGWMRSLSKDPVDATDEKLLAEKQKAISEMALTCHSTYDVDKRHLKKLLSTSEDVSVFLECSVLIYDNTLAYDTLPELIKRLMHRDRRLAHFVEPVLTQLISQAPQGADDAITAIWSTYRRKQGTLWKCLDGPNERWISSCTMSGVSSREQSVHLNILEGRLLVDGKPLTRLPLKMTQHATFKRIFGSRLLEIIPSDIPGFEFASRGEIAGYQVHFDMRGDELVIQARDLKKSLRLELIPHTLFLGDIPELMANEYFHWVDLDKREIEFRPLNSCWDSSSANWRLNVQGQDMFLLLDGKKLVNTQSRSFEMISRYLNRLERGRFLTVTYSTESGIEIDLPRFRLSFKVNSDGNVESVTFPGMCVDDMEPIGTLYGLKSILVLRPSSPTHPRKVLIPEGKIRHRMDGHHVDVSVDTIHIDNWRNVTFFEYTIRKDLGYLEGDGSLTSHFYRGYLHALTSFCLPDPLLGRTGTEESLSILTSARSFSFQNLRDDRFLTLLYHIAALTPSRCFYPEHLQQMQTVRWSNLPFLSQHPSFLPESTAILEYCKSLQKLRVDTYVTIGGSHSHAKTRKELWLRDYHRNFKLYASIDIESTKGDHTTDTQYISRDLALDDELTPCNVASSIFKPPSSPFCSIADTLKRWKIVNRSDSSEISLSYSKDWLDSKTLSNHWLTLYDLCREPSVPEEQKMYQILFSLPSLAYVGDKGCHDLLPLLIQFTTNPDFAALPAPDWPNYNLSLGIKPTETQLTELLSEATLPADDCEDLIAVYRIDDETDSDYEDRLESHHQEECQLGVLQIADALLSQWPTTDPSCPDDVERTKLFDKRFMSDVERLFSSCFWNNELMVHVQQVQNSLRNVLLCAAVPSSKIRVAPNNRPSASCEVIRTGTDVLLHRPAPSILVDRATVVDFGNYLRANPLPETDKSGNLRVLVQQLTSDSHSVQQLLGKDLDKSTTALSHLHSSYTGRSLHNFDEIRRFLVTNAKLCENNLNEAYRHVQRALSPKSDNERLSRLSGLWPRVTPHAILRLLSFDQRRIVSTAWMKALRLYARVFAEYQRSQRLLYHISNQDDDALLREMENSRPKGLEDDDWLLIQITNGFLARDIQVDVAREMMHPSNSANSVLQLNMGEGKSSVIVPMIASSLADGQKLVRVVVLKALCTQMFQLLVDRVSGLANRRVFYMPFARHRKVDREMIETIQALYEECMRQGGILVVQPEHILSFRLMGLDRLVGSGLAELSAETDDMLHQQLVSSQRWLNEHSRDILDECDEILHVRYQLIYTLGRQELLEDHPNRWTTIQEVFSLILQHAPTVRNKFPFGIYIQDEQIHKGDFPAISILSVDARNLLFNLVVSDIIGGRLTNYPFERLSSNLKAAANTFISQKNVPISQVKLLSQHCKDTTSWKGLLLLRGLIAYGVLAYALNERRWRVDYGLDERRTFLAVPYRAKDVPSLRAEFGHPDVAICLTCLSYYYRGLTEAQLDICFELLLKSDNPALEYERWARDVPQVPRTVNGINLRDSSQRQKVLIPYFSHNQAVVNFYLSEVVFPKYAKRFPNKLATCGWDLAEEKTNVTTGFSGTKDSQYLLPATISQVNEDLLGQESTNAQVIEYLLQPENNHYQCTKGLNNEPLKASEFVQLVVKESPEIRVLLDVGAQILDMSNEAVARYWLELKKDVQAAVYFNSRDQMMVVDRRGRYERFISSQYRNQLDRCVVYLDDAHTRGTDLKLPLTYRAAVTLGPKVTKDRLTQGCMRLRKLGQGQSVMFFAPFKVDQRIRQICELGVDDQITSSHVLRWAYSETVSDIEHHIPHWLKQGTDYLARRRAWDAFNRSERISDLGFWRQPDARTLEEMYGIKEGNENQHLELAHDNDRFRDRRRVLGCQISQHLLEDTIDEEQEREVSHEVEKERQVQRPPRRDPAVHSLRTSVREFIATGVIWDRNAFIPLFSALELPPNATKRGLLSTLDFALTIKGSDSGLNEYMRPVTWIISGGFLEDYTPALVVISPFEADQLRADIVKNQVGLHLHIYAPKVTQNQGSFENLQFATIPPLPLAWTPPEPLMITQLNLFSGQLYLRDWEAYRQLCNYLGLYIPGDESSVSVRYQSDGFVKPGDRKGDMKILCPFAKSPLPKLRELFGLRRKGNGYSFTHIGKILSGRSLDRRDFECEGLN</sequence>
<evidence type="ECO:0000256" key="3">
    <source>
        <dbReference type="ARBA" id="ARBA00022670"/>
    </source>
</evidence>
<dbReference type="PANTHER" id="PTHR13367">
    <property type="entry name" value="UBIQUITIN THIOESTERASE"/>
    <property type="match status" value="1"/>
</dbReference>
<evidence type="ECO:0000256" key="6">
    <source>
        <dbReference type="ARBA" id="ARBA00022807"/>
    </source>
</evidence>
<dbReference type="Pfam" id="PF20255">
    <property type="entry name" value="DUF6606"/>
    <property type="match status" value="1"/>
</dbReference>
<comment type="caution">
    <text evidence="12">The sequence shown here is derived from an EMBL/GenBank/DDBJ whole genome shotgun (WGS) entry which is preliminary data.</text>
</comment>
<evidence type="ECO:0000256" key="1">
    <source>
        <dbReference type="ARBA" id="ARBA00000707"/>
    </source>
</evidence>
<dbReference type="PANTHER" id="PTHR13367:SF33">
    <property type="entry name" value="P-LOOP CONTAINING NUCLEOSIDE TRIPHOSPHATE HYDROLASE PROTEIN"/>
    <property type="match status" value="1"/>
</dbReference>
<dbReference type="EC" id="3.4.19.12" evidence="2"/>
<feature type="domain" description="DUF3638" evidence="9">
    <location>
        <begin position="2013"/>
        <end position="2238"/>
    </location>
</feature>